<dbReference type="Ensembl" id="ENSAPLT00000025019.1">
    <property type="protein sequence ID" value="ENSAPLP00000028111.1"/>
    <property type="gene ID" value="ENSAPLG00000020413.1"/>
</dbReference>
<dbReference type="InterPro" id="IPR035892">
    <property type="entry name" value="C2_domain_sf"/>
</dbReference>
<evidence type="ECO:0000313" key="2">
    <source>
        <dbReference type="Ensembl" id="ENSAPLP00000028111.1"/>
    </source>
</evidence>
<reference evidence="3" key="1">
    <citation type="submission" date="2017-10" db="EMBL/GenBank/DDBJ databases">
        <title>A new Pekin duck reference genome.</title>
        <authorList>
            <person name="Hou Z.-C."/>
            <person name="Zhou Z.-K."/>
            <person name="Zhu F."/>
            <person name="Hou S.-S."/>
        </authorList>
    </citation>
    <scope>NUCLEOTIDE SEQUENCE [LARGE SCALE GENOMIC DNA]</scope>
</reference>
<dbReference type="CDD" id="cd04048">
    <property type="entry name" value="C2A_Copine"/>
    <property type="match status" value="1"/>
</dbReference>
<dbReference type="PANTHER" id="PTHR10857">
    <property type="entry name" value="COPINE"/>
    <property type="match status" value="1"/>
</dbReference>
<dbReference type="PROSITE" id="PS50004">
    <property type="entry name" value="C2"/>
    <property type="match status" value="1"/>
</dbReference>
<evidence type="ECO:0000259" key="1">
    <source>
        <dbReference type="PROSITE" id="PS50004"/>
    </source>
</evidence>
<dbReference type="AlphaFoldDB" id="A0A493TQH3"/>
<dbReference type="Proteomes" id="UP000016666">
    <property type="component" value="Unassembled WGS sequence"/>
</dbReference>
<protein>
    <recommendedName>
        <fullName evidence="1">C2 domain-containing protein</fullName>
    </recommendedName>
</protein>
<reference evidence="2" key="2">
    <citation type="submission" date="2025-08" db="UniProtKB">
        <authorList>
            <consortium name="Ensembl"/>
        </authorList>
    </citation>
    <scope>IDENTIFICATION</scope>
</reference>
<dbReference type="STRING" id="8840.ENSAPLP00000028111"/>
<name>A0A493TQH3_ANAPP</name>
<sequence length="221" mass="23970">SSSGGHRGTGTHRGWDRPRAPLAVLSKVELRVSCKHLLDRDTLNKSDPCVLLLMQSQGQWVEVGRAGEVIKSNLNPVFAKIFTVDYYFEEVQKLRFEVYDSHGHAGVGTHDDDFLGGMECTVGQVSPPPGPPAHRWDDVPSPSPPFFADRGAEAGDEAAVPQIWEIRREIHHHGERPGWAAGGSGVALSGAHMWGDPSDPPPIPAIYPVAPRIPDGLGSPW</sequence>
<proteinExistence type="predicted"/>
<dbReference type="SUPFAM" id="SSF49562">
    <property type="entry name" value="C2 domain (Calcium/lipid-binding domain, CaLB)"/>
    <property type="match status" value="1"/>
</dbReference>
<dbReference type="InterPro" id="IPR045052">
    <property type="entry name" value="Copine"/>
</dbReference>
<dbReference type="PANTHER" id="PTHR10857:SF6">
    <property type="entry name" value="COPINE-7"/>
    <property type="match status" value="1"/>
</dbReference>
<organism evidence="2 3">
    <name type="scientific">Anas platyrhynchos platyrhynchos</name>
    <name type="common">Northern mallard</name>
    <dbReference type="NCBI Taxonomy" id="8840"/>
    <lineage>
        <taxon>Eukaryota</taxon>
        <taxon>Metazoa</taxon>
        <taxon>Chordata</taxon>
        <taxon>Craniata</taxon>
        <taxon>Vertebrata</taxon>
        <taxon>Euteleostomi</taxon>
        <taxon>Archelosauria</taxon>
        <taxon>Archosauria</taxon>
        <taxon>Dinosauria</taxon>
        <taxon>Saurischia</taxon>
        <taxon>Theropoda</taxon>
        <taxon>Coelurosauria</taxon>
        <taxon>Aves</taxon>
        <taxon>Neognathae</taxon>
        <taxon>Galloanserae</taxon>
        <taxon>Anseriformes</taxon>
        <taxon>Anatidae</taxon>
        <taxon>Anatinae</taxon>
        <taxon>Anas</taxon>
    </lineage>
</organism>
<reference evidence="2" key="3">
    <citation type="submission" date="2025-09" db="UniProtKB">
        <authorList>
            <consortium name="Ensembl"/>
        </authorList>
    </citation>
    <scope>IDENTIFICATION</scope>
</reference>
<keyword evidence="3" id="KW-1185">Reference proteome</keyword>
<dbReference type="SMART" id="SM00239">
    <property type="entry name" value="C2"/>
    <property type="match status" value="1"/>
</dbReference>
<dbReference type="GO" id="GO:0071277">
    <property type="term" value="P:cellular response to calcium ion"/>
    <property type="evidence" value="ECO:0007669"/>
    <property type="project" value="TreeGrafter"/>
</dbReference>
<dbReference type="GO" id="GO:0005544">
    <property type="term" value="F:calcium-dependent phospholipid binding"/>
    <property type="evidence" value="ECO:0007669"/>
    <property type="project" value="InterPro"/>
</dbReference>
<dbReference type="InterPro" id="IPR000008">
    <property type="entry name" value="C2_dom"/>
</dbReference>
<dbReference type="GO" id="GO:0005886">
    <property type="term" value="C:plasma membrane"/>
    <property type="evidence" value="ECO:0007669"/>
    <property type="project" value="TreeGrafter"/>
</dbReference>
<dbReference type="FunFam" id="2.60.40.150:FF:000163">
    <property type="entry name" value="Copine 7"/>
    <property type="match status" value="1"/>
</dbReference>
<feature type="domain" description="C2" evidence="1">
    <location>
        <begin position="8"/>
        <end position="137"/>
    </location>
</feature>
<dbReference type="Pfam" id="PF00168">
    <property type="entry name" value="C2"/>
    <property type="match status" value="1"/>
</dbReference>
<dbReference type="GeneTree" id="ENSGT00940000160442"/>
<evidence type="ECO:0000313" key="3">
    <source>
        <dbReference type="Proteomes" id="UP000016666"/>
    </source>
</evidence>
<accession>A0A493TQH3</accession>
<dbReference type="Gene3D" id="2.60.40.150">
    <property type="entry name" value="C2 domain"/>
    <property type="match status" value="1"/>
</dbReference>